<accession>A0A5C6B1F0</accession>
<dbReference type="SUPFAM" id="SSF50939">
    <property type="entry name" value="Sialidases"/>
    <property type="match status" value="1"/>
</dbReference>
<dbReference type="Gene3D" id="2.120.10.10">
    <property type="match status" value="1"/>
</dbReference>
<keyword evidence="2" id="KW-0604">Photosystem II</keyword>
<dbReference type="CDD" id="cd15482">
    <property type="entry name" value="Sialidase_non-viral"/>
    <property type="match status" value="1"/>
</dbReference>
<dbReference type="SUPFAM" id="SSF110296">
    <property type="entry name" value="Oligoxyloglucan reducing end-specific cellobiohydrolase"/>
    <property type="match status" value="1"/>
</dbReference>
<dbReference type="AlphaFoldDB" id="A0A5C6B1F0"/>
<protein>
    <submittedName>
        <fullName evidence="4">Ycf48-like protein</fullName>
    </submittedName>
</protein>
<keyword evidence="5" id="KW-1185">Reference proteome</keyword>
<organism evidence="4 5">
    <name type="scientific">Stieleria varia</name>
    <dbReference type="NCBI Taxonomy" id="2528005"/>
    <lineage>
        <taxon>Bacteria</taxon>
        <taxon>Pseudomonadati</taxon>
        <taxon>Planctomycetota</taxon>
        <taxon>Planctomycetia</taxon>
        <taxon>Pirellulales</taxon>
        <taxon>Pirellulaceae</taxon>
        <taxon>Stieleria</taxon>
    </lineage>
</organism>
<feature type="domain" description="Photosynthesis system II assembly factor Ycf48/Hcf136-like" evidence="3">
    <location>
        <begin position="60"/>
        <end position="190"/>
    </location>
</feature>
<name>A0A5C6B1F0_9BACT</name>
<keyword evidence="1" id="KW-0602">Photosynthesis</keyword>
<dbReference type="InterPro" id="IPR015943">
    <property type="entry name" value="WD40/YVTN_repeat-like_dom_sf"/>
</dbReference>
<dbReference type="PANTHER" id="PTHR47199:SF2">
    <property type="entry name" value="PHOTOSYSTEM II STABILITY_ASSEMBLY FACTOR HCF136, CHLOROPLASTIC"/>
    <property type="match status" value="1"/>
</dbReference>
<evidence type="ECO:0000256" key="2">
    <source>
        <dbReference type="ARBA" id="ARBA00023276"/>
    </source>
</evidence>
<sequence length="384" mass="41147">MSSAHLTIATPRRIESQSTLKTMPNILGRHLIVVLFFLSLASGNLTGQDVLRIESQGTGVEASFRGIAVRSATECWVSGSGGTVIRTTDSGQKWSVVQVPGSEDLDFRDIALPQPNVVLLMSAGPGNLSRIFRSDDNGASWSTVLTNDDERGFFNAIDFFDAERGVLVGDPIDGRLDLYQSSDGGQNWVAGQGPRVKEGEYGFAASGTNLTLVADRYVFVATGGSIARVFHSQDQCKTWSIATPPVTHGNESSGIFSIAFRDTQHGVIVGGDYKAPTLDRGNVARTDDGGVTWKLADSPPKVPHKACVGHLAENTWLAVGRTGVAISNDDGVSWHQQSDQSYYTFDFDQRSGIGWMAGSDGRVARFSVTPTSRNASDTGESLSH</sequence>
<dbReference type="Gene3D" id="2.130.10.10">
    <property type="entry name" value="YVTN repeat-like/Quinoprotein amine dehydrogenase"/>
    <property type="match status" value="1"/>
</dbReference>
<dbReference type="Proteomes" id="UP000320176">
    <property type="component" value="Unassembled WGS sequence"/>
</dbReference>
<dbReference type="PANTHER" id="PTHR47199">
    <property type="entry name" value="PHOTOSYSTEM II STABILITY/ASSEMBLY FACTOR HCF136, CHLOROPLASTIC"/>
    <property type="match status" value="1"/>
</dbReference>
<gene>
    <name evidence="4" type="primary">hcf136</name>
    <name evidence="4" type="ORF">Pla52n_17300</name>
</gene>
<dbReference type="GO" id="GO:0009523">
    <property type="term" value="C:photosystem II"/>
    <property type="evidence" value="ECO:0007669"/>
    <property type="project" value="UniProtKB-KW"/>
</dbReference>
<evidence type="ECO:0000313" key="5">
    <source>
        <dbReference type="Proteomes" id="UP000320176"/>
    </source>
</evidence>
<evidence type="ECO:0000256" key="1">
    <source>
        <dbReference type="ARBA" id="ARBA00022531"/>
    </source>
</evidence>
<dbReference type="InterPro" id="IPR036278">
    <property type="entry name" value="Sialidase_sf"/>
</dbReference>
<dbReference type="EMBL" id="SJPN01000002">
    <property type="protein sequence ID" value="TWU06013.1"/>
    <property type="molecule type" value="Genomic_DNA"/>
</dbReference>
<dbReference type="Pfam" id="PF14870">
    <property type="entry name" value="PSII_BNR"/>
    <property type="match status" value="1"/>
</dbReference>
<proteinExistence type="predicted"/>
<dbReference type="GO" id="GO:0015979">
    <property type="term" value="P:photosynthesis"/>
    <property type="evidence" value="ECO:0007669"/>
    <property type="project" value="UniProtKB-KW"/>
</dbReference>
<comment type="caution">
    <text evidence="4">The sequence shown here is derived from an EMBL/GenBank/DDBJ whole genome shotgun (WGS) entry which is preliminary data.</text>
</comment>
<evidence type="ECO:0000313" key="4">
    <source>
        <dbReference type="EMBL" id="TWU06013.1"/>
    </source>
</evidence>
<dbReference type="InterPro" id="IPR028203">
    <property type="entry name" value="PSII_CF48-like_dom"/>
</dbReference>
<evidence type="ECO:0000259" key="3">
    <source>
        <dbReference type="Pfam" id="PF14870"/>
    </source>
</evidence>
<reference evidence="4 5" key="1">
    <citation type="submission" date="2019-02" db="EMBL/GenBank/DDBJ databases">
        <title>Deep-cultivation of Planctomycetes and their phenomic and genomic characterization uncovers novel biology.</title>
        <authorList>
            <person name="Wiegand S."/>
            <person name="Jogler M."/>
            <person name="Boedeker C."/>
            <person name="Pinto D."/>
            <person name="Vollmers J."/>
            <person name="Rivas-Marin E."/>
            <person name="Kohn T."/>
            <person name="Peeters S.H."/>
            <person name="Heuer A."/>
            <person name="Rast P."/>
            <person name="Oberbeckmann S."/>
            <person name="Bunk B."/>
            <person name="Jeske O."/>
            <person name="Meyerdierks A."/>
            <person name="Storesund J.E."/>
            <person name="Kallscheuer N."/>
            <person name="Luecker S."/>
            <person name="Lage O.M."/>
            <person name="Pohl T."/>
            <person name="Merkel B.J."/>
            <person name="Hornburger P."/>
            <person name="Mueller R.-W."/>
            <person name="Bruemmer F."/>
            <person name="Labrenz M."/>
            <person name="Spormann A.M."/>
            <person name="Op Den Camp H."/>
            <person name="Overmann J."/>
            <person name="Amann R."/>
            <person name="Jetten M.S.M."/>
            <person name="Mascher T."/>
            <person name="Medema M.H."/>
            <person name="Devos D.P."/>
            <person name="Kaster A.-K."/>
            <person name="Ovreas L."/>
            <person name="Rohde M."/>
            <person name="Galperin M.Y."/>
            <person name="Jogler C."/>
        </authorList>
    </citation>
    <scope>NUCLEOTIDE SEQUENCE [LARGE SCALE GENOMIC DNA]</scope>
    <source>
        <strain evidence="4 5">Pla52n</strain>
    </source>
</reference>